<name>A0ABU7P7K6_9ACTN</name>
<evidence type="ECO:0000256" key="1">
    <source>
        <dbReference type="SAM" id="Phobius"/>
    </source>
</evidence>
<keyword evidence="3" id="KW-1185">Reference proteome</keyword>
<sequence length="78" mass="8540">MRRHRFEPAALVMGLVLLALTVFFVLDACRVWDLSAPDRSVPIAGGGLLLAAATAILTQGVRTVRGLRSRRRRRASGR</sequence>
<dbReference type="EMBL" id="JAZEWV010000004">
    <property type="protein sequence ID" value="MEE4541781.1"/>
    <property type="molecule type" value="Genomic_DNA"/>
</dbReference>
<gene>
    <name evidence="2" type="ORF">V2S66_07325</name>
</gene>
<keyword evidence="1" id="KW-1133">Transmembrane helix</keyword>
<evidence type="ECO:0000313" key="3">
    <source>
        <dbReference type="Proteomes" id="UP001344658"/>
    </source>
</evidence>
<evidence type="ECO:0000313" key="2">
    <source>
        <dbReference type="EMBL" id="MEE4541781.1"/>
    </source>
</evidence>
<comment type="caution">
    <text evidence="2">The sequence shown here is derived from an EMBL/GenBank/DDBJ whole genome shotgun (WGS) entry which is preliminary data.</text>
</comment>
<dbReference type="RefSeq" id="WP_330793700.1">
    <property type="nucleotide sequence ID" value="NZ_JAZEWV010000004.1"/>
</dbReference>
<organism evidence="2 3">
    <name type="scientific">Actinacidiphila polyblastidii</name>
    <dbReference type="NCBI Taxonomy" id="3110430"/>
    <lineage>
        <taxon>Bacteria</taxon>
        <taxon>Bacillati</taxon>
        <taxon>Actinomycetota</taxon>
        <taxon>Actinomycetes</taxon>
        <taxon>Kitasatosporales</taxon>
        <taxon>Streptomycetaceae</taxon>
        <taxon>Actinacidiphila</taxon>
    </lineage>
</organism>
<dbReference type="Proteomes" id="UP001344658">
    <property type="component" value="Unassembled WGS sequence"/>
</dbReference>
<accession>A0ABU7P7K6</accession>
<reference evidence="2 3" key="1">
    <citation type="submission" date="2023-12" db="EMBL/GenBank/DDBJ databases">
        <title>Streptomyces sp. V4-01.</title>
        <authorList>
            <person name="Somphong A."/>
            <person name="Phongsopitanun W."/>
        </authorList>
    </citation>
    <scope>NUCLEOTIDE SEQUENCE [LARGE SCALE GENOMIC DNA]</scope>
    <source>
        <strain evidence="2 3">V4-01</strain>
    </source>
</reference>
<proteinExistence type="predicted"/>
<keyword evidence="1" id="KW-0812">Transmembrane</keyword>
<protein>
    <submittedName>
        <fullName evidence="2">Uncharacterized protein</fullName>
    </submittedName>
</protein>
<keyword evidence="1" id="KW-0472">Membrane</keyword>
<feature type="transmembrane region" description="Helical" evidence="1">
    <location>
        <begin position="44"/>
        <end position="64"/>
    </location>
</feature>